<evidence type="ECO:0000256" key="1">
    <source>
        <dbReference type="SAM" id="MobiDB-lite"/>
    </source>
</evidence>
<feature type="compositionally biased region" description="Basic and acidic residues" evidence="1">
    <location>
        <begin position="65"/>
        <end position="81"/>
    </location>
</feature>
<organism evidence="2 3">
    <name type="scientific">Daphnia magna</name>
    <dbReference type="NCBI Taxonomy" id="35525"/>
    <lineage>
        <taxon>Eukaryota</taxon>
        <taxon>Metazoa</taxon>
        <taxon>Ecdysozoa</taxon>
        <taxon>Arthropoda</taxon>
        <taxon>Crustacea</taxon>
        <taxon>Branchiopoda</taxon>
        <taxon>Diplostraca</taxon>
        <taxon>Cladocera</taxon>
        <taxon>Anomopoda</taxon>
        <taxon>Daphniidae</taxon>
        <taxon>Daphnia</taxon>
    </lineage>
</organism>
<reference evidence="2 3" key="1">
    <citation type="journal article" date="2023" name="Nucleic Acids Res.">
        <title>The hologenome of Daphnia magna reveals possible DNA methylation and microbiome-mediated evolution of the host genome.</title>
        <authorList>
            <person name="Chaturvedi A."/>
            <person name="Li X."/>
            <person name="Dhandapani V."/>
            <person name="Marshall H."/>
            <person name="Kissane S."/>
            <person name="Cuenca-Cambronero M."/>
            <person name="Asole G."/>
            <person name="Calvet F."/>
            <person name="Ruiz-Romero M."/>
            <person name="Marangio P."/>
            <person name="Guigo R."/>
            <person name="Rago D."/>
            <person name="Mirbahai L."/>
            <person name="Eastwood N."/>
            <person name="Colbourne J.K."/>
            <person name="Zhou J."/>
            <person name="Mallon E."/>
            <person name="Orsini L."/>
        </authorList>
    </citation>
    <scope>NUCLEOTIDE SEQUENCE [LARGE SCALE GENOMIC DNA]</scope>
    <source>
        <strain evidence="2">LRV0_1</strain>
    </source>
</reference>
<dbReference type="EMBL" id="JAOYFB010000003">
    <property type="protein sequence ID" value="KAK4009398.1"/>
    <property type="molecule type" value="Genomic_DNA"/>
</dbReference>
<feature type="region of interest" description="Disordered" evidence="1">
    <location>
        <begin position="59"/>
        <end position="81"/>
    </location>
</feature>
<name>A0ABQ9Z930_9CRUS</name>
<accession>A0ABQ9Z930</accession>
<evidence type="ECO:0000313" key="2">
    <source>
        <dbReference type="EMBL" id="KAK4009398.1"/>
    </source>
</evidence>
<comment type="caution">
    <text evidence="2">The sequence shown here is derived from an EMBL/GenBank/DDBJ whole genome shotgun (WGS) entry which is preliminary data.</text>
</comment>
<gene>
    <name evidence="2" type="ORF">OUZ56_018513</name>
</gene>
<keyword evidence="3" id="KW-1185">Reference proteome</keyword>
<protein>
    <submittedName>
        <fullName evidence="2">Uncharacterized protein</fullName>
    </submittedName>
</protein>
<dbReference type="Proteomes" id="UP001234178">
    <property type="component" value="Unassembled WGS sequence"/>
</dbReference>
<evidence type="ECO:0000313" key="3">
    <source>
        <dbReference type="Proteomes" id="UP001234178"/>
    </source>
</evidence>
<sequence length="111" mass="12841">MSVMIPRAADCCRRDGWYYPFPDVQYWTARGRYKDTLQPRKESTNLLSMEFLREEGGDPQLRGLVHHDGNGPSTDMRETQEKVVPVNAKMRALVTIKIRVLEQFLPVINTC</sequence>
<proteinExistence type="predicted"/>